<protein>
    <submittedName>
        <fullName evidence="1">Transposase</fullName>
    </submittedName>
</protein>
<proteinExistence type="predicted"/>
<dbReference type="OrthoDB" id="283836at2"/>
<gene>
    <name evidence="1" type="ORF">L21SP3_01706</name>
</gene>
<name>A0A1Q2HRL2_9BACT</name>
<dbReference type="EMBL" id="CP019633">
    <property type="protein sequence ID" value="AQQ09886.1"/>
    <property type="molecule type" value="Genomic_DNA"/>
</dbReference>
<dbReference type="KEGG" id="pbu:L21SP3_01706"/>
<dbReference type="STRING" id="1940790.L21SP3_01706"/>
<evidence type="ECO:0000313" key="1">
    <source>
        <dbReference type="EMBL" id="AQQ09886.1"/>
    </source>
</evidence>
<evidence type="ECO:0000313" key="2">
    <source>
        <dbReference type="Proteomes" id="UP000188273"/>
    </source>
</evidence>
<keyword evidence="2" id="KW-1185">Reference proteome</keyword>
<dbReference type="InterPro" id="IPR009057">
    <property type="entry name" value="Homeodomain-like_sf"/>
</dbReference>
<dbReference type="AlphaFoldDB" id="A0A1Q2HRL2"/>
<organism evidence="1 2">
    <name type="scientific">Sedimentisphaera cyanobacteriorum</name>
    <dbReference type="NCBI Taxonomy" id="1940790"/>
    <lineage>
        <taxon>Bacteria</taxon>
        <taxon>Pseudomonadati</taxon>
        <taxon>Planctomycetota</taxon>
        <taxon>Phycisphaerae</taxon>
        <taxon>Sedimentisphaerales</taxon>
        <taxon>Sedimentisphaeraceae</taxon>
        <taxon>Sedimentisphaera</taxon>
    </lineage>
</organism>
<dbReference type="Pfam" id="PF13565">
    <property type="entry name" value="HTH_32"/>
    <property type="match status" value="1"/>
</dbReference>
<dbReference type="Proteomes" id="UP000188273">
    <property type="component" value="Chromosome"/>
</dbReference>
<reference evidence="2" key="1">
    <citation type="submission" date="2017-02" db="EMBL/GenBank/DDBJ databases">
        <title>Comparative genomics and description of representatives of a novel lineage of planctomycetes thriving in anoxic sediments.</title>
        <authorList>
            <person name="Spring S."/>
            <person name="Bunk B."/>
            <person name="Sproer C."/>
            <person name="Klenk H.-P."/>
        </authorList>
    </citation>
    <scope>NUCLEOTIDE SEQUENCE [LARGE SCALE GENOMIC DNA]</scope>
    <source>
        <strain evidence="2">L21-RPul-D3</strain>
    </source>
</reference>
<dbReference type="RefSeq" id="WP_077540601.1">
    <property type="nucleotide sequence ID" value="NZ_CP019633.1"/>
</dbReference>
<dbReference type="SUPFAM" id="SSF46689">
    <property type="entry name" value="Homeodomain-like"/>
    <property type="match status" value="1"/>
</dbReference>
<sequence length="153" mass="17395">MEDYGDVKLEALGQNGTLNAHPENVADDLFSGSEFFDPRDMLQVKYEMLRRVRQDGESVSKVAKKFGFSRVSYYQIQHAYDQHGLAGLMPHQRGPRHAHKLTEDVMAFISACKNKKATLQATDLATRIKQHFGLSVHPRSIERALQRQLKKGL</sequence>
<accession>A0A1Q2HRL2</accession>